<reference evidence="2" key="1">
    <citation type="submission" date="2018-05" db="EMBL/GenBank/DDBJ databases">
        <title>Draft genome of Mucuna pruriens seed.</title>
        <authorList>
            <person name="Nnadi N.E."/>
            <person name="Vos R."/>
            <person name="Hasami M.H."/>
            <person name="Devisetty U.K."/>
            <person name="Aguiy J.C."/>
        </authorList>
    </citation>
    <scope>NUCLEOTIDE SEQUENCE [LARGE SCALE GENOMIC DNA]</scope>
    <source>
        <strain evidence="2">JCA_2017</strain>
    </source>
</reference>
<feature type="region of interest" description="Disordered" evidence="1">
    <location>
        <begin position="64"/>
        <end position="84"/>
    </location>
</feature>
<name>A0A371FL95_MUCPR</name>
<evidence type="ECO:0000256" key="1">
    <source>
        <dbReference type="SAM" id="MobiDB-lite"/>
    </source>
</evidence>
<gene>
    <name evidence="2" type="ORF">CR513_40606</name>
</gene>
<comment type="caution">
    <text evidence="2">The sequence shown here is derived from an EMBL/GenBank/DDBJ whole genome shotgun (WGS) entry which is preliminary data.</text>
</comment>
<keyword evidence="3" id="KW-1185">Reference proteome</keyword>
<accession>A0A371FL95</accession>
<feature type="non-terminal residue" evidence="2">
    <location>
        <position position="1"/>
    </location>
</feature>
<sequence>MVTMFIYKLQSSFYDRMIEKVSSKFSNLVIIVKSVEIEVRSRKFVHMAILMSIMSPPIFMDKKKEGEKNSPRINANNTQKKRNNQQRTLAPILMTYTDLLSHLIYNSLIVSFPPKPIQPPYLKTFYPNAKCNYHAGAIGNSIKKWWGLRHKVQDLIDMRWSKCHVSVSEAYPLSLGGREGLNPMRFILSKLYKFKMIEEQALKAKMCNLHPKAKHSIKECNEFK</sequence>
<dbReference type="Proteomes" id="UP000257109">
    <property type="component" value="Unassembled WGS sequence"/>
</dbReference>
<protein>
    <submittedName>
        <fullName evidence="2">Uncharacterized protein</fullName>
    </submittedName>
</protein>
<evidence type="ECO:0000313" key="3">
    <source>
        <dbReference type="Proteomes" id="UP000257109"/>
    </source>
</evidence>
<dbReference type="PANTHER" id="PTHR32108">
    <property type="entry name" value="DNA-DIRECTED RNA POLYMERASE SUBUNIT ALPHA"/>
    <property type="match status" value="1"/>
</dbReference>
<evidence type="ECO:0000313" key="2">
    <source>
        <dbReference type="EMBL" id="RDX79022.1"/>
    </source>
</evidence>
<dbReference type="EMBL" id="QJKJ01008665">
    <property type="protein sequence ID" value="RDX79022.1"/>
    <property type="molecule type" value="Genomic_DNA"/>
</dbReference>
<organism evidence="2 3">
    <name type="scientific">Mucuna pruriens</name>
    <name type="common">Velvet bean</name>
    <name type="synonym">Dolichos pruriens</name>
    <dbReference type="NCBI Taxonomy" id="157652"/>
    <lineage>
        <taxon>Eukaryota</taxon>
        <taxon>Viridiplantae</taxon>
        <taxon>Streptophyta</taxon>
        <taxon>Embryophyta</taxon>
        <taxon>Tracheophyta</taxon>
        <taxon>Spermatophyta</taxon>
        <taxon>Magnoliopsida</taxon>
        <taxon>eudicotyledons</taxon>
        <taxon>Gunneridae</taxon>
        <taxon>Pentapetalae</taxon>
        <taxon>rosids</taxon>
        <taxon>fabids</taxon>
        <taxon>Fabales</taxon>
        <taxon>Fabaceae</taxon>
        <taxon>Papilionoideae</taxon>
        <taxon>50 kb inversion clade</taxon>
        <taxon>NPAAA clade</taxon>
        <taxon>indigoferoid/millettioid clade</taxon>
        <taxon>Phaseoleae</taxon>
        <taxon>Mucuna</taxon>
    </lineage>
</organism>
<proteinExistence type="predicted"/>
<dbReference type="PANTHER" id="PTHR32108:SF9">
    <property type="entry name" value="REVERSE TRANSCRIPTASE RNASE H-LIKE DOMAIN-CONTAINING PROTEIN"/>
    <property type="match status" value="1"/>
</dbReference>
<dbReference type="AlphaFoldDB" id="A0A371FL95"/>